<evidence type="ECO:0000313" key="3">
    <source>
        <dbReference type="Proteomes" id="UP000031972"/>
    </source>
</evidence>
<evidence type="ECO:0000256" key="1">
    <source>
        <dbReference type="SAM" id="MobiDB-lite"/>
    </source>
</evidence>
<name>A0A0C2V1P9_9BACL</name>
<dbReference type="PATRIC" id="fig|220754.4.peg.3405"/>
<sequence length="138" mass="16258">MAELRNCPRCNAIFNFNGLRDVCLQCHQEEEDLFQQVYQFLRRRENRAATVERIVEVTGAEEKQLYKWVRKRRLQPAQFPGLGYPCDQCGTLITQAKLCRTCSDSIKNDLKHEESNRQFQEASKSHQQKTYLSTRNTK</sequence>
<gene>
    <name evidence="2" type="ORF">KR50_33900</name>
</gene>
<comment type="caution">
    <text evidence="2">The sequence shown here is derived from an EMBL/GenBank/DDBJ whole genome shotgun (WGS) entry which is preliminary data.</text>
</comment>
<dbReference type="InterPro" id="IPR022258">
    <property type="entry name" value="Flagellar_operon_YvyF"/>
</dbReference>
<dbReference type="NCBIfam" id="TIGR03826">
    <property type="entry name" value="YvyF"/>
    <property type="match status" value="1"/>
</dbReference>
<dbReference type="RefSeq" id="WP_041061164.1">
    <property type="nucleotide sequence ID" value="NZ_JXRR01000022.1"/>
</dbReference>
<feature type="compositionally biased region" description="Polar residues" evidence="1">
    <location>
        <begin position="128"/>
        <end position="138"/>
    </location>
</feature>
<organism evidence="2 3">
    <name type="scientific">Jeotgalibacillus campisalis</name>
    <dbReference type="NCBI Taxonomy" id="220754"/>
    <lineage>
        <taxon>Bacteria</taxon>
        <taxon>Bacillati</taxon>
        <taxon>Bacillota</taxon>
        <taxon>Bacilli</taxon>
        <taxon>Bacillales</taxon>
        <taxon>Caryophanaceae</taxon>
        <taxon>Jeotgalibacillus</taxon>
    </lineage>
</organism>
<keyword evidence="3" id="KW-1185">Reference proteome</keyword>
<proteinExistence type="predicted"/>
<protein>
    <submittedName>
        <fullName evidence="2">Membrane protein</fullName>
    </submittedName>
</protein>
<evidence type="ECO:0000313" key="2">
    <source>
        <dbReference type="EMBL" id="KIL42987.1"/>
    </source>
</evidence>
<dbReference type="OrthoDB" id="1739831at2"/>
<feature type="region of interest" description="Disordered" evidence="1">
    <location>
        <begin position="114"/>
        <end position="138"/>
    </location>
</feature>
<dbReference type="EMBL" id="JXRR01000022">
    <property type="protein sequence ID" value="KIL42987.1"/>
    <property type="molecule type" value="Genomic_DNA"/>
</dbReference>
<dbReference type="Proteomes" id="UP000031972">
    <property type="component" value="Unassembled WGS sequence"/>
</dbReference>
<dbReference type="AlphaFoldDB" id="A0A0C2V1P9"/>
<accession>A0A0C2V1P9</accession>
<reference evidence="2 3" key="1">
    <citation type="submission" date="2015-01" db="EMBL/GenBank/DDBJ databases">
        <title>Jeotgalibacillus campisalis genome sequencing.</title>
        <authorList>
            <person name="Goh K.M."/>
            <person name="Chan K.-G."/>
            <person name="Yaakop A.S."/>
            <person name="Ee R."/>
            <person name="Gan H.M."/>
            <person name="Chan C.S."/>
        </authorList>
    </citation>
    <scope>NUCLEOTIDE SEQUENCE [LARGE SCALE GENOMIC DNA]</scope>
    <source>
        <strain evidence="2 3">SF-57</strain>
    </source>
</reference>